<dbReference type="InterPro" id="IPR035994">
    <property type="entry name" value="Nucleoside_phosphorylase_sf"/>
</dbReference>
<evidence type="ECO:0000313" key="2">
    <source>
        <dbReference type="EMBL" id="KAF5938878.1"/>
    </source>
</evidence>
<dbReference type="Proteomes" id="UP000593564">
    <property type="component" value="Unassembled WGS sequence"/>
</dbReference>
<evidence type="ECO:0000259" key="1">
    <source>
        <dbReference type="Pfam" id="PF01048"/>
    </source>
</evidence>
<reference evidence="3" key="1">
    <citation type="journal article" date="2020" name="Nat. Commun.">
        <title>Genome assembly of wild tea tree DASZ reveals pedigree and selection history of tea varieties.</title>
        <authorList>
            <person name="Zhang W."/>
            <person name="Zhang Y."/>
            <person name="Qiu H."/>
            <person name="Guo Y."/>
            <person name="Wan H."/>
            <person name="Zhang X."/>
            <person name="Scossa F."/>
            <person name="Alseekh S."/>
            <person name="Zhang Q."/>
            <person name="Wang P."/>
            <person name="Xu L."/>
            <person name="Schmidt M.H."/>
            <person name="Jia X."/>
            <person name="Li D."/>
            <person name="Zhu A."/>
            <person name="Guo F."/>
            <person name="Chen W."/>
            <person name="Ni D."/>
            <person name="Usadel B."/>
            <person name="Fernie A.R."/>
            <person name="Wen W."/>
        </authorList>
    </citation>
    <scope>NUCLEOTIDE SEQUENCE [LARGE SCALE GENOMIC DNA]</scope>
    <source>
        <strain evidence="3">cv. G240</strain>
    </source>
</reference>
<protein>
    <recommendedName>
        <fullName evidence="1">Nucleoside phosphorylase domain-containing protein</fullName>
    </recommendedName>
</protein>
<dbReference type="PANTHER" id="PTHR21234:SF19">
    <property type="entry name" value="BARK STORAGE PROTEIN B-LIKE"/>
    <property type="match status" value="1"/>
</dbReference>
<dbReference type="AlphaFoldDB" id="A0A7J7GHI8"/>
<sequence length="148" mass="16549">METQKMISEANKNGPYLGLVTPNPFEMNPLLQSPSFTSSNLTIDFQGRRFRFGKFDEKDVILVMTGLGMINAGITTQLLVSLFEVEGIVHYGIAGNANPSLNIGDVTIPQYWSHTALWNWQHWSRLENGAILYEYRSSPAVLILNASN</sequence>
<dbReference type="Gene3D" id="3.40.50.1580">
    <property type="entry name" value="Nucleoside phosphorylase domain"/>
    <property type="match status" value="1"/>
</dbReference>
<name>A0A7J7GHI8_CAMSI</name>
<dbReference type="GO" id="GO:0009116">
    <property type="term" value="P:nucleoside metabolic process"/>
    <property type="evidence" value="ECO:0007669"/>
    <property type="project" value="InterPro"/>
</dbReference>
<organism evidence="2 3">
    <name type="scientific">Camellia sinensis</name>
    <name type="common">Tea plant</name>
    <name type="synonym">Thea sinensis</name>
    <dbReference type="NCBI Taxonomy" id="4442"/>
    <lineage>
        <taxon>Eukaryota</taxon>
        <taxon>Viridiplantae</taxon>
        <taxon>Streptophyta</taxon>
        <taxon>Embryophyta</taxon>
        <taxon>Tracheophyta</taxon>
        <taxon>Spermatophyta</taxon>
        <taxon>Magnoliopsida</taxon>
        <taxon>eudicotyledons</taxon>
        <taxon>Gunneridae</taxon>
        <taxon>Pentapetalae</taxon>
        <taxon>asterids</taxon>
        <taxon>Ericales</taxon>
        <taxon>Theaceae</taxon>
        <taxon>Camellia</taxon>
    </lineage>
</organism>
<dbReference type="SUPFAM" id="SSF53167">
    <property type="entry name" value="Purine and uridine phosphorylases"/>
    <property type="match status" value="1"/>
</dbReference>
<feature type="domain" description="Nucleoside phosphorylase" evidence="1">
    <location>
        <begin position="17"/>
        <end position="114"/>
    </location>
</feature>
<comment type="caution">
    <text evidence="2">The sequence shown here is derived from an EMBL/GenBank/DDBJ whole genome shotgun (WGS) entry which is preliminary data.</text>
</comment>
<dbReference type="EMBL" id="JACBKZ010000011">
    <property type="protein sequence ID" value="KAF5938878.1"/>
    <property type="molecule type" value="Genomic_DNA"/>
</dbReference>
<dbReference type="InterPro" id="IPR000845">
    <property type="entry name" value="Nucleoside_phosphorylase_d"/>
</dbReference>
<keyword evidence="3" id="KW-1185">Reference proteome</keyword>
<dbReference type="GO" id="GO:0003824">
    <property type="term" value="F:catalytic activity"/>
    <property type="evidence" value="ECO:0007669"/>
    <property type="project" value="InterPro"/>
</dbReference>
<reference evidence="2 3" key="2">
    <citation type="submission" date="2020-07" db="EMBL/GenBank/DDBJ databases">
        <title>Genome assembly of wild tea tree DASZ reveals pedigree and selection history of tea varieties.</title>
        <authorList>
            <person name="Zhang W."/>
        </authorList>
    </citation>
    <scope>NUCLEOTIDE SEQUENCE [LARGE SCALE GENOMIC DNA]</scope>
    <source>
        <strain evidence="3">cv. G240</strain>
        <tissue evidence="2">Leaf</tissue>
    </source>
</reference>
<dbReference type="Pfam" id="PF01048">
    <property type="entry name" value="PNP_UDP_1"/>
    <property type="match status" value="1"/>
</dbReference>
<accession>A0A7J7GHI8</accession>
<evidence type="ECO:0000313" key="3">
    <source>
        <dbReference type="Proteomes" id="UP000593564"/>
    </source>
</evidence>
<gene>
    <name evidence="2" type="ORF">HYC85_023137</name>
</gene>
<proteinExistence type="predicted"/>
<dbReference type="PANTHER" id="PTHR21234">
    <property type="entry name" value="PURINE NUCLEOSIDE PHOSPHORYLASE"/>
    <property type="match status" value="1"/>
</dbReference>